<evidence type="ECO:0000256" key="2">
    <source>
        <dbReference type="ARBA" id="ARBA00023054"/>
    </source>
</evidence>
<dbReference type="Proteomes" id="UP000694549">
    <property type="component" value="Unplaced"/>
</dbReference>
<dbReference type="InterPro" id="IPR051655">
    <property type="entry name" value="FAM161"/>
</dbReference>
<feature type="compositionally biased region" description="Polar residues" evidence="4">
    <location>
        <begin position="244"/>
        <end position="253"/>
    </location>
</feature>
<name>A0A8B9UCR6_9AVES</name>
<evidence type="ECO:0000256" key="4">
    <source>
        <dbReference type="SAM" id="MobiDB-lite"/>
    </source>
</evidence>
<evidence type="ECO:0000256" key="1">
    <source>
        <dbReference type="ARBA" id="ARBA00006663"/>
    </source>
</evidence>
<feature type="region of interest" description="Disordered" evidence="4">
    <location>
        <begin position="1"/>
        <end position="28"/>
    </location>
</feature>
<evidence type="ECO:0000313" key="5">
    <source>
        <dbReference type="Ensembl" id="ENSAZOP00000006133.1"/>
    </source>
</evidence>
<accession>A0A8B9UCR6</accession>
<protein>
    <submittedName>
        <fullName evidence="5">FAM161 centrosomal protein B</fullName>
    </submittedName>
</protein>
<feature type="region of interest" description="Disordered" evidence="4">
    <location>
        <begin position="242"/>
        <end position="262"/>
    </location>
</feature>
<dbReference type="GO" id="GO:0044782">
    <property type="term" value="P:cilium organization"/>
    <property type="evidence" value="ECO:0007669"/>
    <property type="project" value="TreeGrafter"/>
</dbReference>
<dbReference type="AlphaFoldDB" id="A0A8B9UCR6"/>
<feature type="compositionally biased region" description="Low complexity" evidence="4">
    <location>
        <begin position="79"/>
        <end position="93"/>
    </location>
</feature>
<evidence type="ECO:0000313" key="6">
    <source>
        <dbReference type="Proteomes" id="UP000694549"/>
    </source>
</evidence>
<feature type="region of interest" description="Disordered" evidence="4">
    <location>
        <begin position="79"/>
        <end position="113"/>
    </location>
</feature>
<evidence type="ECO:0000256" key="3">
    <source>
        <dbReference type="SAM" id="Coils"/>
    </source>
</evidence>
<reference evidence="5" key="1">
    <citation type="submission" date="2025-08" db="UniProtKB">
        <authorList>
            <consortium name="Ensembl"/>
        </authorList>
    </citation>
    <scope>IDENTIFICATION</scope>
</reference>
<sequence>MSARGGQPALKPDWLLRQRGGARAPQRLADWREPRWELKQRRRPAGEGRAGLRGALRGRSPLRAVLCCRWRRDLRRRAMAGPQGAGRAAAAAGSGHGPWRRGPAQALGDQKPPLFPKSCLRPKSASSPWIPSITIPQPFKMTLREARKKSQLMKSYLFLELDKPRDKRQSQDEAECQKQFRAQPVPAHVFLPLYHEIMEQNEIRRQIATQKRKELLLSTQRPFSFLEKEEKKKEAIRQKFLAAATSSESSKPKQASRKVPKSTYDPLLGDKLKEAELYREIRIQMRAKDLLESSVAPIDTSNCRRKPQSRTATKTKQEKLGFLQDNSFSFTPRINPTIPDFEELYWAFQREAVRRQEVKEATRNKPFKLRTSNLRSSHPSILLTKSPSLSPLISMQKSRSLTALSSLSSNTLPVHITDATRKRESAIRCSQESKKEGDKEGIYWLEEQKKKCQAIRKSVNSRAKALDPHRSLDETLKEKLKQNWQNMRERTKEYRKELEEMQLRVKNRPYLFEQVTKVTGQSSRVFLGDRIHCLSFKTGIKKFSLKLFIDERVQMLV</sequence>
<dbReference type="Pfam" id="PF10595">
    <property type="entry name" value="FAM161A_B"/>
    <property type="match status" value="1"/>
</dbReference>
<dbReference type="Ensembl" id="ENSAZOT00000006556.1">
    <property type="protein sequence ID" value="ENSAZOP00000006133.1"/>
    <property type="gene ID" value="ENSAZOG00000003947.1"/>
</dbReference>
<dbReference type="InterPro" id="IPR019579">
    <property type="entry name" value="FAM161A/B"/>
</dbReference>
<dbReference type="GO" id="GO:0005856">
    <property type="term" value="C:cytoskeleton"/>
    <property type="evidence" value="ECO:0007669"/>
    <property type="project" value="UniProtKB-ARBA"/>
</dbReference>
<organism evidence="5 6">
    <name type="scientific">Anas zonorhyncha</name>
    <name type="common">Eastern spot-billed duck</name>
    <dbReference type="NCBI Taxonomy" id="75864"/>
    <lineage>
        <taxon>Eukaryota</taxon>
        <taxon>Metazoa</taxon>
        <taxon>Chordata</taxon>
        <taxon>Craniata</taxon>
        <taxon>Vertebrata</taxon>
        <taxon>Euteleostomi</taxon>
        <taxon>Archelosauria</taxon>
        <taxon>Archosauria</taxon>
        <taxon>Dinosauria</taxon>
        <taxon>Saurischia</taxon>
        <taxon>Theropoda</taxon>
        <taxon>Coelurosauria</taxon>
        <taxon>Aves</taxon>
        <taxon>Neognathae</taxon>
        <taxon>Galloanserae</taxon>
        <taxon>Anseriformes</taxon>
        <taxon>Anatidae</taxon>
        <taxon>Anatinae</taxon>
        <taxon>Anas</taxon>
    </lineage>
</organism>
<dbReference type="PANTHER" id="PTHR21501:SF4">
    <property type="entry name" value="PROTEIN FAM161B"/>
    <property type="match status" value="1"/>
</dbReference>
<keyword evidence="6" id="KW-1185">Reference proteome</keyword>
<feature type="coiled-coil region" evidence="3">
    <location>
        <begin position="477"/>
        <end position="504"/>
    </location>
</feature>
<reference evidence="5" key="2">
    <citation type="submission" date="2025-09" db="UniProtKB">
        <authorList>
            <consortium name="Ensembl"/>
        </authorList>
    </citation>
    <scope>IDENTIFICATION</scope>
</reference>
<keyword evidence="2 3" id="KW-0175">Coiled coil</keyword>
<comment type="similarity">
    <text evidence="1">Belongs to the FAM161 family.</text>
</comment>
<dbReference type="PANTHER" id="PTHR21501">
    <property type="entry name" value="PROTEIN FAM-161"/>
    <property type="match status" value="1"/>
</dbReference>
<dbReference type="GO" id="GO:0005929">
    <property type="term" value="C:cilium"/>
    <property type="evidence" value="ECO:0007669"/>
    <property type="project" value="TreeGrafter"/>
</dbReference>
<proteinExistence type="inferred from homology"/>